<dbReference type="GO" id="GO:0003677">
    <property type="term" value="F:DNA binding"/>
    <property type="evidence" value="ECO:0007669"/>
    <property type="project" value="InterPro"/>
</dbReference>
<evidence type="ECO:0000256" key="2">
    <source>
        <dbReference type="ARBA" id="ARBA00011900"/>
    </source>
</evidence>
<dbReference type="Gene3D" id="1.20.1260.30">
    <property type="match status" value="1"/>
</dbReference>
<keyword evidence="3" id="KW-0489">Methyltransferase</keyword>
<keyword evidence="5" id="KW-0949">S-adenosyl-L-methionine</keyword>
<accession>A0A328PR80</accession>
<evidence type="ECO:0000313" key="10">
    <source>
        <dbReference type="EMBL" id="RAO94837.1"/>
    </source>
</evidence>
<dbReference type="EMBL" id="QKVO01000016">
    <property type="protein sequence ID" value="RAO94837.1"/>
    <property type="molecule type" value="Genomic_DNA"/>
</dbReference>
<feature type="domain" description="N6 adenine-specific DNA methyltransferase N-terminal" evidence="9">
    <location>
        <begin position="25"/>
        <end position="118"/>
    </location>
</feature>
<dbReference type="OrthoDB" id="9814572at2"/>
<keyword evidence="4" id="KW-0808">Transferase</keyword>
<dbReference type="Proteomes" id="UP000249762">
    <property type="component" value="Unassembled WGS sequence"/>
</dbReference>
<dbReference type="InterPro" id="IPR022749">
    <property type="entry name" value="D12N6_MeTrfase_N"/>
</dbReference>
<comment type="caution">
    <text evidence="10">The sequence shown here is derived from an EMBL/GenBank/DDBJ whole genome shotgun (WGS) entry which is preliminary data.</text>
</comment>
<dbReference type="Pfam" id="PF12161">
    <property type="entry name" value="HsdM_N"/>
    <property type="match status" value="1"/>
</dbReference>
<dbReference type="PANTHER" id="PTHR42998">
    <property type="entry name" value="TYPE I RESTRICTION ENZYME HINDVIIP M PROTEIN-RELATED"/>
    <property type="match status" value="1"/>
</dbReference>
<dbReference type="EC" id="2.1.1.72" evidence="2"/>
<dbReference type="InterPro" id="IPR003356">
    <property type="entry name" value="DNA_methylase_A-5"/>
</dbReference>
<reference evidence="11" key="1">
    <citation type="submission" date="2018-06" db="EMBL/GenBank/DDBJ databases">
        <authorList>
            <person name="Martinez Ocampo F."/>
            <person name="Quiroz Castaneda R.E."/>
            <person name="Rojas Lopez X."/>
        </authorList>
    </citation>
    <scope>NUCLEOTIDE SEQUENCE [LARGE SCALE GENOMIC DNA]</scope>
    <source>
        <strain evidence="11">INIFAP02</strain>
    </source>
</reference>
<evidence type="ECO:0000256" key="7">
    <source>
        <dbReference type="ARBA" id="ARBA00047942"/>
    </source>
</evidence>
<name>A0A328PR80_9MOLU</name>
<keyword evidence="11" id="KW-1185">Reference proteome</keyword>
<dbReference type="AlphaFoldDB" id="A0A328PR80"/>
<comment type="catalytic activity">
    <reaction evidence="7">
        <text>a 2'-deoxyadenosine in DNA + S-adenosyl-L-methionine = an N(6)-methyl-2'-deoxyadenosine in DNA + S-adenosyl-L-homocysteine + H(+)</text>
        <dbReference type="Rhea" id="RHEA:15197"/>
        <dbReference type="Rhea" id="RHEA-COMP:12418"/>
        <dbReference type="Rhea" id="RHEA-COMP:12419"/>
        <dbReference type="ChEBI" id="CHEBI:15378"/>
        <dbReference type="ChEBI" id="CHEBI:57856"/>
        <dbReference type="ChEBI" id="CHEBI:59789"/>
        <dbReference type="ChEBI" id="CHEBI:90615"/>
        <dbReference type="ChEBI" id="CHEBI:90616"/>
        <dbReference type="EC" id="2.1.1.72"/>
    </reaction>
</comment>
<feature type="domain" description="DNA methylase adenine-specific" evidence="8">
    <location>
        <begin position="152"/>
        <end position="483"/>
    </location>
</feature>
<dbReference type="REBASE" id="284564">
    <property type="entry name" value="M.MweAP02ORF2905P"/>
</dbReference>
<organism evidence="10 11">
    <name type="scientific">Mycoplasma wenyonii</name>
    <dbReference type="NCBI Taxonomy" id="65123"/>
    <lineage>
        <taxon>Bacteria</taxon>
        <taxon>Bacillati</taxon>
        <taxon>Mycoplasmatota</taxon>
        <taxon>Mollicutes</taxon>
        <taxon>Mycoplasmataceae</taxon>
        <taxon>Mycoplasma</taxon>
    </lineage>
</organism>
<dbReference type="GO" id="GO:0009307">
    <property type="term" value="P:DNA restriction-modification system"/>
    <property type="evidence" value="ECO:0007669"/>
    <property type="project" value="UniProtKB-KW"/>
</dbReference>
<evidence type="ECO:0000256" key="4">
    <source>
        <dbReference type="ARBA" id="ARBA00022679"/>
    </source>
</evidence>
<dbReference type="GO" id="GO:0009007">
    <property type="term" value="F:site-specific DNA-methyltransferase (adenine-specific) activity"/>
    <property type="evidence" value="ECO:0007669"/>
    <property type="project" value="UniProtKB-EC"/>
</dbReference>
<proteinExistence type="inferred from homology"/>
<evidence type="ECO:0000313" key="11">
    <source>
        <dbReference type="Proteomes" id="UP000249762"/>
    </source>
</evidence>
<evidence type="ECO:0000256" key="5">
    <source>
        <dbReference type="ARBA" id="ARBA00022691"/>
    </source>
</evidence>
<dbReference type="InterPro" id="IPR052916">
    <property type="entry name" value="Type-I_RE_MTase_Subunit"/>
</dbReference>
<evidence type="ECO:0000256" key="1">
    <source>
        <dbReference type="ARBA" id="ARBA00006594"/>
    </source>
</evidence>
<dbReference type="GO" id="GO:0032259">
    <property type="term" value="P:methylation"/>
    <property type="evidence" value="ECO:0007669"/>
    <property type="project" value="UniProtKB-KW"/>
</dbReference>
<evidence type="ECO:0000259" key="8">
    <source>
        <dbReference type="Pfam" id="PF02384"/>
    </source>
</evidence>
<evidence type="ECO:0000256" key="6">
    <source>
        <dbReference type="ARBA" id="ARBA00022747"/>
    </source>
</evidence>
<dbReference type="PANTHER" id="PTHR42998:SF1">
    <property type="entry name" value="TYPE I RESTRICTION ENZYME HINDI METHYLASE SUBUNIT"/>
    <property type="match status" value="1"/>
</dbReference>
<sequence>MSKKLSSNQWFKKLMNYQGSLVSFEYGRILNSLFLLRHLNGRFEKQREYLITEGREDDLEDSDSYFEKNVTYLPKEARWSEILQQSQESNLGVCLDKAFELIQQEDNRLIGVIKRYCFTQSGLKQGSLRTIMDDIERIYEEADSEEEFINNFQELLNEFAQIIGKQEKENKHTQLTASKLLVTLLEIEHKPARIYDPCFGTGSLLLEASKYIKKTYKDMDETEFESLFSFYGQERYWEMHSLAKINFAINGIEPFFGEPACTFNREQHVGKKMDYIVASIPSNQSDWRDEEGLIDDVRWEGYGIPPVKSANYAWILHIINKLSSHGIATVLIPQRALHGGGDEKRIRQRIIENGLIEAVILLPKRLVYNDDIQLSILVINKNKAKKTIIVGDQAKTCRNRTQEVLFIDARKGVGVRVSGDLQLSLKDIEKIVKTLQDWRYEFSIQEINENEKISYKSVTLEEIKAADFSLFQDQYVSDNSNKELEQVLEWEVRRKEIEENLLILFKKEEEKRENVLKLFTKKS</sequence>
<dbReference type="Pfam" id="PF02384">
    <property type="entry name" value="N6_Mtase"/>
    <property type="match status" value="1"/>
</dbReference>
<evidence type="ECO:0000256" key="3">
    <source>
        <dbReference type="ARBA" id="ARBA00022603"/>
    </source>
</evidence>
<protein>
    <recommendedName>
        <fullName evidence="2">site-specific DNA-methyltransferase (adenine-specific)</fullName>
        <ecNumber evidence="2">2.1.1.72</ecNumber>
    </recommendedName>
</protein>
<evidence type="ECO:0000259" key="9">
    <source>
        <dbReference type="Pfam" id="PF12161"/>
    </source>
</evidence>
<dbReference type="Gene3D" id="3.40.50.150">
    <property type="entry name" value="Vaccinia Virus protein VP39"/>
    <property type="match status" value="1"/>
</dbReference>
<dbReference type="RefSeq" id="WP_112665790.1">
    <property type="nucleotide sequence ID" value="NZ_QKVO01000016.1"/>
</dbReference>
<gene>
    <name evidence="10" type="ORF">DNK47_02905</name>
</gene>
<dbReference type="GO" id="GO:0008170">
    <property type="term" value="F:N-methyltransferase activity"/>
    <property type="evidence" value="ECO:0007669"/>
    <property type="project" value="InterPro"/>
</dbReference>
<dbReference type="PRINTS" id="PR00507">
    <property type="entry name" value="N12N6MTFRASE"/>
</dbReference>
<keyword evidence="6" id="KW-0680">Restriction system</keyword>
<dbReference type="InterPro" id="IPR038333">
    <property type="entry name" value="T1MK-like_N_sf"/>
</dbReference>
<dbReference type="InterPro" id="IPR029063">
    <property type="entry name" value="SAM-dependent_MTases_sf"/>
</dbReference>
<comment type="similarity">
    <text evidence="1">Belongs to the N(4)/N(6)-methyltransferase family.</text>
</comment>
<dbReference type="SUPFAM" id="SSF53335">
    <property type="entry name" value="S-adenosyl-L-methionine-dependent methyltransferases"/>
    <property type="match status" value="1"/>
</dbReference>